<protein>
    <submittedName>
        <fullName evidence="3">NADPH:quinone reductase</fullName>
    </submittedName>
</protein>
<dbReference type="Proteomes" id="UP000199103">
    <property type="component" value="Chromosome I"/>
</dbReference>
<dbReference type="EMBL" id="LT629772">
    <property type="protein sequence ID" value="SDT27286.1"/>
    <property type="molecule type" value="Genomic_DNA"/>
</dbReference>
<feature type="domain" description="Enoyl reductase (ER)" evidence="2">
    <location>
        <begin position="10"/>
        <end position="294"/>
    </location>
</feature>
<evidence type="ECO:0000313" key="4">
    <source>
        <dbReference type="Proteomes" id="UP000199103"/>
    </source>
</evidence>
<dbReference type="SMART" id="SM00829">
    <property type="entry name" value="PKS_ER"/>
    <property type="match status" value="1"/>
</dbReference>
<dbReference type="Gene3D" id="3.90.180.10">
    <property type="entry name" value="Medium-chain alcohol dehydrogenases, catalytic domain"/>
    <property type="match status" value="1"/>
</dbReference>
<dbReference type="PANTHER" id="PTHR44154:SF1">
    <property type="entry name" value="QUINONE OXIDOREDUCTASE"/>
    <property type="match status" value="1"/>
</dbReference>
<dbReference type="Pfam" id="PF08240">
    <property type="entry name" value="ADH_N"/>
    <property type="match status" value="1"/>
</dbReference>
<dbReference type="InterPro" id="IPR013154">
    <property type="entry name" value="ADH-like_N"/>
</dbReference>
<evidence type="ECO:0000256" key="1">
    <source>
        <dbReference type="ARBA" id="ARBA00022857"/>
    </source>
</evidence>
<dbReference type="SUPFAM" id="SSF51735">
    <property type="entry name" value="NAD(P)-binding Rossmann-fold domains"/>
    <property type="match status" value="1"/>
</dbReference>
<dbReference type="STRING" id="630515.SAMN04489812_4906"/>
<dbReference type="AlphaFoldDB" id="A0A1H1Z270"/>
<dbReference type="CDD" id="cd05289">
    <property type="entry name" value="MDR_like_2"/>
    <property type="match status" value="1"/>
</dbReference>
<dbReference type="InterPro" id="IPR013149">
    <property type="entry name" value="ADH-like_C"/>
</dbReference>
<gene>
    <name evidence="3" type="ORF">SAMN04489812_4906</name>
</gene>
<dbReference type="RefSeq" id="WP_091528394.1">
    <property type="nucleotide sequence ID" value="NZ_LT629772.1"/>
</dbReference>
<proteinExistence type="predicted"/>
<dbReference type="InterPro" id="IPR011032">
    <property type="entry name" value="GroES-like_sf"/>
</dbReference>
<dbReference type="Pfam" id="PF00107">
    <property type="entry name" value="ADH_zinc_N"/>
    <property type="match status" value="1"/>
</dbReference>
<evidence type="ECO:0000313" key="3">
    <source>
        <dbReference type="EMBL" id="SDT27286.1"/>
    </source>
</evidence>
<name>A0A1H1Z270_9ACTN</name>
<organism evidence="3 4">
    <name type="scientific">Microlunatus soli</name>
    <dbReference type="NCBI Taxonomy" id="630515"/>
    <lineage>
        <taxon>Bacteria</taxon>
        <taxon>Bacillati</taxon>
        <taxon>Actinomycetota</taxon>
        <taxon>Actinomycetes</taxon>
        <taxon>Propionibacteriales</taxon>
        <taxon>Propionibacteriaceae</taxon>
        <taxon>Microlunatus</taxon>
    </lineage>
</organism>
<dbReference type="InterPro" id="IPR020843">
    <property type="entry name" value="ER"/>
</dbReference>
<dbReference type="SUPFAM" id="SSF50129">
    <property type="entry name" value="GroES-like"/>
    <property type="match status" value="1"/>
</dbReference>
<evidence type="ECO:0000259" key="2">
    <source>
        <dbReference type="SMART" id="SM00829"/>
    </source>
</evidence>
<dbReference type="GO" id="GO:0016491">
    <property type="term" value="F:oxidoreductase activity"/>
    <property type="evidence" value="ECO:0007669"/>
    <property type="project" value="InterPro"/>
</dbReference>
<keyword evidence="4" id="KW-1185">Reference proteome</keyword>
<dbReference type="InterPro" id="IPR036291">
    <property type="entry name" value="NAD(P)-bd_dom_sf"/>
</dbReference>
<dbReference type="OrthoDB" id="4190732at2"/>
<dbReference type="PANTHER" id="PTHR44154">
    <property type="entry name" value="QUINONE OXIDOREDUCTASE"/>
    <property type="match status" value="1"/>
</dbReference>
<sequence>MKAIQFDSYGNPDVLQVTEVDTPRPAAGEIVIDVAAAGVNPIDWKIRRGLMAEQIPLQFPAGLGFDAAGTVTAIGEGVTDLAVGDQVYGTGRSTYAEQAVLSAWAPIPSGISVESAAGWGSAVETAVRILDQLGIGSGQTVLVSGAAGGVGTATVRLAVARGATVIGTAGPANQDYLTDLGAIPVVYGDGLVDRVAAVAPNGVDAALDISGAGVLPELIKLTGDPAKVLSIADFTAPGLGAQVSSSSSDAPAAFAEAARTPDFDIPVDRRYPLAEAAAAQEYSEAGHVRGKIILTVE</sequence>
<keyword evidence="1" id="KW-0521">NADP</keyword>
<reference evidence="3 4" key="1">
    <citation type="submission" date="2016-10" db="EMBL/GenBank/DDBJ databases">
        <authorList>
            <person name="de Groot N.N."/>
        </authorList>
    </citation>
    <scope>NUCLEOTIDE SEQUENCE [LARGE SCALE GENOMIC DNA]</scope>
    <source>
        <strain evidence="3 4">DSM 21800</strain>
    </source>
</reference>
<accession>A0A1H1Z270</accession>
<dbReference type="Gene3D" id="3.40.50.720">
    <property type="entry name" value="NAD(P)-binding Rossmann-like Domain"/>
    <property type="match status" value="1"/>
</dbReference>
<dbReference type="InterPro" id="IPR051603">
    <property type="entry name" value="Zinc-ADH_QOR/CCCR"/>
</dbReference>